<dbReference type="InterPro" id="IPR051358">
    <property type="entry name" value="TF_AMS/ICE1/BHLH6-like"/>
</dbReference>
<sequence length="363" mass="40025">MLTQKVVEEKTVRDADMRALEGAVKWLRPLVEGEGWDYIVVWKLGDDPSRFIEWMDCCCGGGSGDHVNVTEENCVEKHLLPLCRDGYIKHPIRTKACEALASLPSSIPVYSGIHSEVVISTQPRWLSHAKTSNPNHSQDSIGTQVLIPVGGGLIELFSSKMVPVNHNFTDFIATQYKTNDNIYAFLDEFYNILQDVGFANHPVRTENLKLQMDEASILGGAIEYIQELQNDVNTLQDELREAPESTQIPPAAKDNPSSSTLGANKQLEVSSTVEVSQIGARSFLLKIINKHKRGGFAMLMEALKLLELQVIDANVATYNGMVSNVLTIEANGAEVQPDALLTLVTKCLHIEETDGVLQLKNAP</sequence>
<feature type="domain" description="Plant bHLH transcription factor ACT-like" evidence="7">
    <location>
        <begin position="273"/>
        <end position="337"/>
    </location>
</feature>
<name>A0ABC8RTV1_9AQUA</name>
<dbReference type="InterPro" id="IPR036638">
    <property type="entry name" value="HLH_DNA-bd_sf"/>
</dbReference>
<dbReference type="GO" id="GO:0005634">
    <property type="term" value="C:nucleus"/>
    <property type="evidence" value="ECO:0007669"/>
    <property type="project" value="UniProtKB-SubCell"/>
</dbReference>
<feature type="region of interest" description="Disordered" evidence="5">
    <location>
        <begin position="241"/>
        <end position="264"/>
    </location>
</feature>
<evidence type="ECO:0000313" key="9">
    <source>
        <dbReference type="Proteomes" id="UP001642360"/>
    </source>
</evidence>
<keyword evidence="3" id="KW-0804">Transcription</keyword>
<organism evidence="8 9">
    <name type="scientific">Ilex paraguariensis</name>
    <name type="common">yerba mate</name>
    <dbReference type="NCBI Taxonomy" id="185542"/>
    <lineage>
        <taxon>Eukaryota</taxon>
        <taxon>Viridiplantae</taxon>
        <taxon>Streptophyta</taxon>
        <taxon>Embryophyta</taxon>
        <taxon>Tracheophyta</taxon>
        <taxon>Spermatophyta</taxon>
        <taxon>Magnoliopsida</taxon>
        <taxon>eudicotyledons</taxon>
        <taxon>Gunneridae</taxon>
        <taxon>Pentapetalae</taxon>
        <taxon>asterids</taxon>
        <taxon>campanulids</taxon>
        <taxon>Aquifoliales</taxon>
        <taxon>Aquifoliaceae</taxon>
        <taxon>Ilex</taxon>
    </lineage>
</organism>
<comment type="caution">
    <text evidence="8">The sequence shown here is derived from an EMBL/GenBank/DDBJ whole genome shotgun (WGS) entry which is preliminary data.</text>
</comment>
<feature type="domain" description="Transcription factor MYC/MYB N-terminal" evidence="6">
    <location>
        <begin position="27"/>
        <end position="173"/>
    </location>
</feature>
<keyword evidence="4" id="KW-0539">Nucleus</keyword>
<dbReference type="Proteomes" id="UP001642360">
    <property type="component" value="Unassembled WGS sequence"/>
</dbReference>
<dbReference type="InterPro" id="IPR054502">
    <property type="entry name" value="bHLH-TF_ACT-like_plant"/>
</dbReference>
<dbReference type="GO" id="GO:0080090">
    <property type="term" value="P:regulation of primary metabolic process"/>
    <property type="evidence" value="ECO:0007669"/>
    <property type="project" value="UniProtKB-ARBA"/>
</dbReference>
<dbReference type="PANTHER" id="PTHR31945:SF63">
    <property type="entry name" value="TRANSCRIPTION FACTOR BHLH90"/>
    <property type="match status" value="1"/>
</dbReference>
<evidence type="ECO:0000256" key="4">
    <source>
        <dbReference type="ARBA" id="ARBA00023242"/>
    </source>
</evidence>
<evidence type="ECO:0000256" key="3">
    <source>
        <dbReference type="ARBA" id="ARBA00023163"/>
    </source>
</evidence>
<protein>
    <recommendedName>
        <fullName evidence="10">BHLH transcription factor</fullName>
    </recommendedName>
</protein>
<comment type="subcellular location">
    <subcellularLocation>
        <location evidence="1">Nucleus</location>
    </subcellularLocation>
</comment>
<evidence type="ECO:0000256" key="5">
    <source>
        <dbReference type="SAM" id="MobiDB-lite"/>
    </source>
</evidence>
<keyword evidence="2" id="KW-0805">Transcription regulation</keyword>
<feature type="compositionally biased region" description="Polar residues" evidence="5">
    <location>
        <begin position="255"/>
        <end position="264"/>
    </location>
</feature>
<gene>
    <name evidence="8" type="ORF">ILEXP_LOCUS16271</name>
</gene>
<evidence type="ECO:0000256" key="2">
    <source>
        <dbReference type="ARBA" id="ARBA00023015"/>
    </source>
</evidence>
<accession>A0ABC8RTV1</accession>
<dbReference type="SUPFAM" id="SSF47459">
    <property type="entry name" value="HLH, helix-loop-helix DNA-binding domain"/>
    <property type="match status" value="1"/>
</dbReference>
<dbReference type="PANTHER" id="PTHR31945">
    <property type="entry name" value="TRANSCRIPTION FACTOR SCREAM2-RELATED"/>
    <property type="match status" value="1"/>
</dbReference>
<evidence type="ECO:0000256" key="1">
    <source>
        <dbReference type="ARBA" id="ARBA00004123"/>
    </source>
</evidence>
<evidence type="ECO:0000259" key="7">
    <source>
        <dbReference type="Pfam" id="PF22754"/>
    </source>
</evidence>
<proteinExistence type="predicted"/>
<dbReference type="Gene3D" id="4.10.280.10">
    <property type="entry name" value="Helix-loop-helix DNA-binding domain"/>
    <property type="match status" value="1"/>
</dbReference>
<dbReference type="Pfam" id="PF22754">
    <property type="entry name" value="bHLH-TF_ACT-like_plant"/>
    <property type="match status" value="1"/>
</dbReference>
<dbReference type="EMBL" id="CAUOFW020001732">
    <property type="protein sequence ID" value="CAK9148339.1"/>
    <property type="molecule type" value="Genomic_DNA"/>
</dbReference>
<dbReference type="InterPro" id="IPR025610">
    <property type="entry name" value="MYC/MYB_N"/>
</dbReference>
<keyword evidence="9" id="KW-1185">Reference proteome</keyword>
<evidence type="ECO:0000259" key="6">
    <source>
        <dbReference type="Pfam" id="PF14215"/>
    </source>
</evidence>
<evidence type="ECO:0008006" key="10">
    <source>
        <dbReference type="Google" id="ProtNLM"/>
    </source>
</evidence>
<reference evidence="8 9" key="1">
    <citation type="submission" date="2024-02" db="EMBL/GenBank/DDBJ databases">
        <authorList>
            <person name="Vignale AGUSTIN F."/>
            <person name="Sosa J E."/>
            <person name="Modenutti C."/>
        </authorList>
    </citation>
    <scope>NUCLEOTIDE SEQUENCE [LARGE SCALE GENOMIC DNA]</scope>
</reference>
<dbReference type="Pfam" id="PF14215">
    <property type="entry name" value="bHLH-MYC_N"/>
    <property type="match status" value="1"/>
</dbReference>
<evidence type="ECO:0000313" key="8">
    <source>
        <dbReference type="EMBL" id="CAK9148339.1"/>
    </source>
</evidence>
<dbReference type="AlphaFoldDB" id="A0ABC8RTV1"/>